<evidence type="ECO:0000256" key="1">
    <source>
        <dbReference type="ARBA" id="ARBA00010751"/>
    </source>
</evidence>
<evidence type="ECO:0000313" key="6">
    <source>
        <dbReference type="Proteomes" id="UP000024332"/>
    </source>
</evidence>
<feature type="region of interest" description="Disordered" evidence="3">
    <location>
        <begin position="33"/>
        <end position="53"/>
    </location>
</feature>
<dbReference type="Pfam" id="PF01906">
    <property type="entry name" value="YbjQ_1"/>
    <property type="match status" value="1"/>
</dbReference>
<dbReference type="InterPro" id="IPR035439">
    <property type="entry name" value="UPF0145_dom_sf"/>
</dbReference>
<dbReference type="STRING" id="1160895.CM19_12710"/>
<protein>
    <recommendedName>
        <fullName evidence="2">UPF0145 protein CM19_12710</fullName>
    </recommendedName>
</protein>
<dbReference type="AlphaFoldDB" id="A0A031LJ60"/>
<feature type="compositionally biased region" description="Polar residues" evidence="3">
    <location>
        <begin position="33"/>
        <end position="51"/>
    </location>
</feature>
<dbReference type="InterPro" id="IPR026870">
    <property type="entry name" value="Zinc_ribbon_dom"/>
</dbReference>
<dbReference type="Pfam" id="PF13240">
    <property type="entry name" value="Zn_Ribbon_1"/>
    <property type="match status" value="1"/>
</dbReference>
<reference evidence="5 6" key="1">
    <citation type="submission" date="2014-03" db="EMBL/GenBank/DDBJ databases">
        <title>Draft genome sequence of the novel thermoacidophilic archaea Acidianus copahuensis ALE1 strain, isolated from Copahue volcanic area in Neuquen Argentina.</title>
        <authorList>
            <person name="Urbieta M.S."/>
            <person name="Rascovan N."/>
            <person name="Castro C."/>
            <person name="Revale S."/>
            <person name="Giaveno M.A."/>
            <person name="Vazquez M.P."/>
            <person name="Donati E.R."/>
        </authorList>
    </citation>
    <scope>NUCLEOTIDE SEQUENCE [LARGE SCALE GENOMIC DNA]</scope>
    <source>
        <strain evidence="5 6">ALE1</strain>
    </source>
</reference>
<comment type="caution">
    <text evidence="5">The sequence shown here is derived from an EMBL/GenBank/DDBJ whole genome shotgun (WGS) entry which is preliminary data.</text>
</comment>
<evidence type="ECO:0000256" key="3">
    <source>
        <dbReference type="SAM" id="MobiDB-lite"/>
    </source>
</evidence>
<evidence type="ECO:0000313" key="5">
    <source>
        <dbReference type="EMBL" id="EZQ01591.1"/>
    </source>
</evidence>
<organism evidence="5 6">
    <name type="scientific">Candidatus Acidianus copahuensis</name>
    <dbReference type="NCBI Taxonomy" id="1160895"/>
    <lineage>
        <taxon>Archaea</taxon>
        <taxon>Thermoproteota</taxon>
        <taxon>Thermoprotei</taxon>
        <taxon>Sulfolobales</taxon>
        <taxon>Sulfolobaceae</taxon>
        <taxon>Acidianus</taxon>
    </lineage>
</organism>
<evidence type="ECO:0000256" key="2">
    <source>
        <dbReference type="HAMAP-Rule" id="MF_00338"/>
    </source>
</evidence>
<dbReference type="Proteomes" id="UP000024332">
    <property type="component" value="Unassembled WGS sequence"/>
</dbReference>
<evidence type="ECO:0000259" key="4">
    <source>
        <dbReference type="Pfam" id="PF13240"/>
    </source>
</evidence>
<dbReference type="PANTHER" id="PTHR34068">
    <property type="entry name" value="UPF0145 PROTEIN YBJQ"/>
    <property type="match status" value="1"/>
</dbReference>
<keyword evidence="6" id="KW-1185">Reference proteome</keyword>
<dbReference type="Gene3D" id="3.30.110.70">
    <property type="entry name" value="Hypothetical protein apc22750. Chain B"/>
    <property type="match status" value="1"/>
</dbReference>
<gene>
    <name evidence="5" type="ORF">CM19_12710</name>
</gene>
<name>A0A031LJ60_9CREN</name>
<comment type="similarity">
    <text evidence="1 2">Belongs to the UPF0145 family.</text>
</comment>
<dbReference type="PANTHER" id="PTHR34068:SF2">
    <property type="entry name" value="UPF0145 PROTEIN SCO3412"/>
    <property type="match status" value="1"/>
</dbReference>
<dbReference type="SUPFAM" id="SSF117782">
    <property type="entry name" value="YbjQ-like"/>
    <property type="match status" value="1"/>
</dbReference>
<dbReference type="OrthoDB" id="59443at2157"/>
<dbReference type="HAMAP" id="MF_00338">
    <property type="entry name" value="UPF0145"/>
    <property type="match status" value="1"/>
</dbReference>
<feature type="domain" description="Zinc-ribbon" evidence="4">
    <location>
        <begin position="5"/>
        <end position="26"/>
    </location>
</feature>
<sequence>MGIVCARCGYINPDGSIFCAKCGYKLDSASSQQNYAGPQQPYQPDSAQTNRQGYNYQPQQMNQNPFGSYSGQWHYNNYGLIISTTNYVPGYEVSEIIGVVAGITVRSRGLGGNIAAGIRSIFGGEINEYVELAENAREQALMRMAYRAKNLGADAVIQVYFDSNDIAQSMDEIIAYGTAVKLIKKT</sequence>
<proteinExistence type="inferred from homology"/>
<dbReference type="EMBL" id="JFZT01000066">
    <property type="protein sequence ID" value="EZQ01591.1"/>
    <property type="molecule type" value="Genomic_DNA"/>
</dbReference>
<dbReference type="InterPro" id="IPR002765">
    <property type="entry name" value="UPF0145_YbjQ-like"/>
</dbReference>
<accession>A0A031LJ60</accession>